<proteinExistence type="predicted"/>
<dbReference type="Proteomes" id="UP000241158">
    <property type="component" value="Unassembled WGS sequence"/>
</dbReference>
<reference evidence="2" key="1">
    <citation type="submission" date="2017-11" db="EMBL/GenBank/DDBJ databases">
        <authorList>
            <person name="Kuznetsova I."/>
            <person name="Sazanova A."/>
            <person name="Chirak E."/>
            <person name="Safronova V."/>
            <person name="Willems A."/>
        </authorList>
    </citation>
    <scope>NUCLEOTIDE SEQUENCE [LARGE SCALE GENOMIC DNA]</scope>
    <source>
        <strain evidence="2">PEPV15</strain>
    </source>
</reference>
<protein>
    <submittedName>
        <fullName evidence="1">Uncharacterized protein</fullName>
    </submittedName>
</protein>
<gene>
    <name evidence="1" type="ORF">CU100_10230</name>
</gene>
<sequence length="86" mass="9581">MSKRGHRAKAVLNRTAQEETEMRIVKLAVLVALSLPAGCSSTGSSASNSWQRVENYFMNPARSCASGYYDCSLRTSNRARDESRRH</sequence>
<accession>A0A2P7AV49</accession>
<dbReference type="AlphaFoldDB" id="A0A2P7AV49"/>
<dbReference type="EMBL" id="PGGN01000002">
    <property type="protein sequence ID" value="PSH58033.1"/>
    <property type="molecule type" value="Genomic_DNA"/>
</dbReference>
<comment type="caution">
    <text evidence="1">The sequence shown here is derived from an EMBL/GenBank/DDBJ whole genome shotgun (WGS) entry which is preliminary data.</text>
</comment>
<evidence type="ECO:0000313" key="2">
    <source>
        <dbReference type="Proteomes" id="UP000241158"/>
    </source>
</evidence>
<organism evidence="1 2">
    <name type="scientific">Phyllobacterium endophyticum</name>
    <dbReference type="NCBI Taxonomy" id="1149773"/>
    <lineage>
        <taxon>Bacteria</taxon>
        <taxon>Pseudomonadati</taxon>
        <taxon>Pseudomonadota</taxon>
        <taxon>Alphaproteobacteria</taxon>
        <taxon>Hyphomicrobiales</taxon>
        <taxon>Phyllobacteriaceae</taxon>
        <taxon>Phyllobacterium</taxon>
    </lineage>
</organism>
<name>A0A2P7AV49_9HYPH</name>
<evidence type="ECO:0000313" key="1">
    <source>
        <dbReference type="EMBL" id="PSH58033.1"/>
    </source>
</evidence>
<keyword evidence="2" id="KW-1185">Reference proteome</keyword>